<dbReference type="KEGG" id="vg:55001958"/>
<evidence type="ECO:0000313" key="2">
    <source>
        <dbReference type="Proteomes" id="UP000257648"/>
    </source>
</evidence>
<protein>
    <submittedName>
        <fullName evidence="1">Uncharacterized protein</fullName>
    </submittedName>
</protein>
<evidence type="ECO:0000313" key="1">
    <source>
        <dbReference type="EMBL" id="AXQ70577.1"/>
    </source>
</evidence>
<dbReference type="GeneID" id="55001958"/>
<organism evidence="1 2">
    <name type="scientific">Synechococcus phage S-T4</name>
    <dbReference type="NCBI Taxonomy" id="2268578"/>
    <lineage>
        <taxon>Viruses</taxon>
        <taxon>Duplodnaviria</taxon>
        <taxon>Heunggongvirae</taxon>
        <taxon>Uroviricota</taxon>
        <taxon>Caudoviricetes</taxon>
        <taxon>Pantevenvirales</taxon>
        <taxon>Kyanoviridae</taxon>
        <taxon>Tamkungvirus</taxon>
        <taxon>Tamkungvirus ST4</taxon>
    </lineage>
</organism>
<dbReference type="Proteomes" id="UP000257648">
    <property type="component" value="Segment"/>
</dbReference>
<reference evidence="2" key="1">
    <citation type="submission" date="2018-05" db="EMBL/GenBank/DDBJ databases">
        <authorList>
            <person name="You S."/>
        </authorList>
    </citation>
    <scope>NUCLEOTIDE SEQUENCE [LARGE SCALE GENOMIC DNA]</scope>
</reference>
<name>A0A385EHQ0_9CAUD</name>
<dbReference type="EMBL" id="MH412654">
    <property type="protein sequence ID" value="AXQ70577.1"/>
    <property type="molecule type" value="Genomic_DNA"/>
</dbReference>
<accession>A0A385EHQ0</accession>
<dbReference type="RefSeq" id="YP_009810936.1">
    <property type="nucleotide sequence ID" value="NC_048049.1"/>
</dbReference>
<proteinExistence type="predicted"/>
<keyword evidence="2" id="KW-1185">Reference proteome</keyword>
<sequence>MARSLVLGPQENCPTSVGTASSFSAATVVRLYNSNAAAQLITVLDENYQGIGSMTMPTGTVEYIEKKHKDMILAGSADVKATKVGFTV</sequence>